<reference evidence="1 2" key="1">
    <citation type="journal article" date="2019" name="Sci. Rep.">
        <title>Orb-weaving spider Araneus ventricosus genome elucidates the spidroin gene catalogue.</title>
        <authorList>
            <person name="Kono N."/>
            <person name="Nakamura H."/>
            <person name="Ohtoshi R."/>
            <person name="Moran D.A.P."/>
            <person name="Shinohara A."/>
            <person name="Yoshida Y."/>
            <person name="Fujiwara M."/>
            <person name="Mori M."/>
            <person name="Tomita M."/>
            <person name="Arakawa K."/>
        </authorList>
    </citation>
    <scope>NUCLEOTIDE SEQUENCE [LARGE SCALE GENOMIC DNA]</scope>
</reference>
<dbReference type="AlphaFoldDB" id="A0A4Y2JYB7"/>
<accession>A0A4Y2JYB7</accession>
<evidence type="ECO:0000313" key="2">
    <source>
        <dbReference type="Proteomes" id="UP000499080"/>
    </source>
</evidence>
<protein>
    <submittedName>
        <fullName evidence="1">Uncharacterized protein</fullName>
    </submittedName>
</protein>
<proteinExistence type="predicted"/>
<dbReference type="EMBL" id="BGPR01003997">
    <property type="protein sequence ID" value="GBM94745.1"/>
    <property type="molecule type" value="Genomic_DNA"/>
</dbReference>
<evidence type="ECO:0000313" key="1">
    <source>
        <dbReference type="EMBL" id="GBM94745.1"/>
    </source>
</evidence>
<gene>
    <name evidence="1" type="ORF">AVEN_66039_1</name>
</gene>
<comment type="caution">
    <text evidence="1">The sequence shown here is derived from an EMBL/GenBank/DDBJ whole genome shotgun (WGS) entry which is preliminary data.</text>
</comment>
<organism evidence="1 2">
    <name type="scientific">Araneus ventricosus</name>
    <name type="common">Orbweaver spider</name>
    <name type="synonym">Epeira ventricosa</name>
    <dbReference type="NCBI Taxonomy" id="182803"/>
    <lineage>
        <taxon>Eukaryota</taxon>
        <taxon>Metazoa</taxon>
        <taxon>Ecdysozoa</taxon>
        <taxon>Arthropoda</taxon>
        <taxon>Chelicerata</taxon>
        <taxon>Arachnida</taxon>
        <taxon>Araneae</taxon>
        <taxon>Araneomorphae</taxon>
        <taxon>Entelegynae</taxon>
        <taxon>Araneoidea</taxon>
        <taxon>Araneidae</taxon>
        <taxon>Araneus</taxon>
    </lineage>
</organism>
<dbReference type="Proteomes" id="UP000499080">
    <property type="component" value="Unassembled WGS sequence"/>
</dbReference>
<keyword evidence="2" id="KW-1185">Reference proteome</keyword>
<sequence>MYSYYDSVPLSSAFNRVHMSSLLKLPKCVLKNGLTPHSGRVAERTDFLANSKKSTCKKVNRKYSPRPAKAHGFSLNDSRAIATVLRSGPNGQHSLTAQPLP</sequence>
<name>A0A4Y2JYB7_ARAVE</name>